<dbReference type="AlphaFoldDB" id="A0A7D9I496"/>
<evidence type="ECO:0000256" key="3">
    <source>
        <dbReference type="ARBA" id="ARBA00004406"/>
    </source>
</evidence>
<name>A0A7D9I496_PARCT</name>
<dbReference type="SUPFAM" id="SSF48264">
    <property type="entry name" value="Cytochrome P450"/>
    <property type="match status" value="1"/>
</dbReference>
<dbReference type="GO" id="GO:0020037">
    <property type="term" value="F:heme binding"/>
    <property type="evidence" value="ECO:0007669"/>
    <property type="project" value="InterPro"/>
</dbReference>
<evidence type="ECO:0000256" key="1">
    <source>
        <dbReference type="ARBA" id="ARBA00001971"/>
    </source>
</evidence>
<keyword evidence="11" id="KW-0503">Monooxygenase</keyword>
<keyword evidence="12" id="KW-0472">Membrane</keyword>
<evidence type="ECO:0000256" key="9">
    <source>
        <dbReference type="ARBA" id="ARBA00023002"/>
    </source>
</evidence>
<dbReference type="Proteomes" id="UP001152795">
    <property type="component" value="Unassembled WGS sequence"/>
</dbReference>
<dbReference type="EMBL" id="CACRXK020003267">
    <property type="protein sequence ID" value="CAB3998109.1"/>
    <property type="molecule type" value="Genomic_DNA"/>
</dbReference>
<dbReference type="GO" id="GO:0042446">
    <property type="term" value="P:hormone biosynthetic process"/>
    <property type="evidence" value="ECO:0007669"/>
    <property type="project" value="TreeGrafter"/>
</dbReference>
<comment type="cofactor">
    <cofactor evidence="1 13">
        <name>heme</name>
        <dbReference type="ChEBI" id="CHEBI:30413"/>
    </cofactor>
</comment>
<dbReference type="InterPro" id="IPR002401">
    <property type="entry name" value="Cyt_P450_E_grp-I"/>
</dbReference>
<evidence type="ECO:0000313" key="14">
    <source>
        <dbReference type="EMBL" id="CAB3998109.1"/>
    </source>
</evidence>
<evidence type="ECO:0000256" key="4">
    <source>
        <dbReference type="ARBA" id="ARBA00010617"/>
    </source>
</evidence>
<comment type="caution">
    <text evidence="14">The sequence shown here is derived from an EMBL/GenBank/DDBJ whole genome shotgun (WGS) entry which is preliminary data.</text>
</comment>
<evidence type="ECO:0000256" key="11">
    <source>
        <dbReference type="ARBA" id="ARBA00023033"/>
    </source>
</evidence>
<evidence type="ECO:0000256" key="8">
    <source>
        <dbReference type="ARBA" id="ARBA00022848"/>
    </source>
</evidence>
<dbReference type="OrthoDB" id="3934656at2759"/>
<dbReference type="GO" id="GO:0005789">
    <property type="term" value="C:endoplasmic reticulum membrane"/>
    <property type="evidence" value="ECO:0007669"/>
    <property type="project" value="UniProtKB-SubCell"/>
</dbReference>
<dbReference type="PANTHER" id="PTHR24289:SF1">
    <property type="entry name" value="STEROID 17-ALPHA-HYDROXYLASE_17,20 LYASE"/>
    <property type="match status" value="1"/>
</dbReference>
<gene>
    <name evidence="14" type="ORF">PACLA_8A072561</name>
</gene>
<sequence>MPPGPFPYPFIGNMPDMMCDPINPLAKLAEQYGDIFTVTFPGGGASVVVLSSASLVREARLGRHDDLSGRSPASFYPWGEILGEDLLTADYSPEFRFRRRVFKSAMHVLGAGIDEASQRVGHAVDIAIGDLETRKGIPFSPKKLFESSILVQLWEWLTSKKVQLNDPTIECLSLFGEIVSKQSMYANMYQMIPYMKYLPTQFNRDIKRAQQIKNEIFHKEYQAHIETYTPGIIRDLTDSFISCYEKEIAKETTKNIGSMDDIASLMCDVSFGGSDTTSTSLAWLFLYMILHPDVQIKVHKELDIVVGNERLPNWTDVENMPYLQATLCEVQRTSGLLVNAGSNAIRDMTIGGYHIPKGTFVNLGLAKLHHDKREWPEPEKFKPERFLDSDGKFVGWSKLHGFLPFAVGRRECPGQSLAKIMMFTFASVLLYLYKIEIPEGDEIPTADVSAPAVIMRPNDFNVVAKKRNNFRKKAPSVLP</sequence>
<proteinExistence type="inferred from homology"/>
<evidence type="ECO:0000256" key="10">
    <source>
        <dbReference type="ARBA" id="ARBA00023004"/>
    </source>
</evidence>
<evidence type="ECO:0000256" key="12">
    <source>
        <dbReference type="ARBA" id="ARBA00023136"/>
    </source>
</evidence>
<dbReference type="InterPro" id="IPR001128">
    <property type="entry name" value="Cyt_P450"/>
</dbReference>
<dbReference type="FunFam" id="1.10.630.10:FF:000238">
    <property type="entry name" value="Cytochrome P450 2A6"/>
    <property type="match status" value="1"/>
</dbReference>
<evidence type="ECO:0000256" key="2">
    <source>
        <dbReference type="ARBA" id="ARBA00004174"/>
    </source>
</evidence>
<keyword evidence="15" id="KW-1185">Reference proteome</keyword>
<dbReference type="GO" id="GO:0004508">
    <property type="term" value="F:steroid 17-alpha-monooxygenase activity"/>
    <property type="evidence" value="ECO:0007669"/>
    <property type="project" value="TreeGrafter"/>
</dbReference>
<accession>A0A7D9I496</accession>
<comment type="subcellular location">
    <subcellularLocation>
        <location evidence="3">Endoplasmic reticulum membrane</location>
        <topology evidence="3">Peripheral membrane protein</topology>
    </subcellularLocation>
    <subcellularLocation>
        <location evidence="2">Microsome membrane</location>
        <topology evidence="2">Peripheral membrane protein</topology>
    </subcellularLocation>
</comment>
<keyword evidence="6 13" id="KW-0479">Metal-binding</keyword>
<organism evidence="14 15">
    <name type="scientific">Paramuricea clavata</name>
    <name type="common">Red gorgonian</name>
    <name type="synonym">Violescent sea-whip</name>
    <dbReference type="NCBI Taxonomy" id="317549"/>
    <lineage>
        <taxon>Eukaryota</taxon>
        <taxon>Metazoa</taxon>
        <taxon>Cnidaria</taxon>
        <taxon>Anthozoa</taxon>
        <taxon>Octocorallia</taxon>
        <taxon>Malacalcyonacea</taxon>
        <taxon>Plexauridae</taxon>
        <taxon>Paramuricea</taxon>
    </lineage>
</organism>
<reference evidence="14" key="1">
    <citation type="submission" date="2020-04" db="EMBL/GenBank/DDBJ databases">
        <authorList>
            <person name="Alioto T."/>
            <person name="Alioto T."/>
            <person name="Gomez Garrido J."/>
        </authorList>
    </citation>
    <scope>NUCLEOTIDE SEQUENCE</scope>
    <source>
        <strain evidence="14">A484AB</strain>
    </source>
</reference>
<dbReference type="PANTHER" id="PTHR24289">
    <property type="entry name" value="STEROID 17-ALPHA-HYDROXYLASE/17,20 LYASE"/>
    <property type="match status" value="1"/>
</dbReference>
<keyword evidence="10 13" id="KW-0408">Iron</keyword>
<dbReference type="InterPro" id="IPR036396">
    <property type="entry name" value="Cyt_P450_sf"/>
</dbReference>
<keyword evidence="5 13" id="KW-0349">Heme</keyword>
<feature type="binding site" description="axial binding residue" evidence="13">
    <location>
        <position position="412"/>
    </location>
    <ligand>
        <name>heme</name>
        <dbReference type="ChEBI" id="CHEBI:30413"/>
    </ligand>
    <ligandPart>
        <name>Fe</name>
        <dbReference type="ChEBI" id="CHEBI:18248"/>
    </ligandPart>
</feature>
<keyword evidence="7" id="KW-0256">Endoplasmic reticulum</keyword>
<dbReference type="PRINTS" id="PR00463">
    <property type="entry name" value="EP450I"/>
</dbReference>
<dbReference type="GO" id="GO:0016829">
    <property type="term" value="F:lyase activity"/>
    <property type="evidence" value="ECO:0007669"/>
    <property type="project" value="UniProtKB-KW"/>
</dbReference>
<dbReference type="GO" id="GO:0042448">
    <property type="term" value="P:progesterone metabolic process"/>
    <property type="evidence" value="ECO:0007669"/>
    <property type="project" value="TreeGrafter"/>
</dbReference>
<keyword evidence="8" id="KW-0492">Microsome</keyword>
<keyword evidence="9" id="KW-0560">Oxidoreductase</keyword>
<comment type="similarity">
    <text evidence="4">Belongs to the cytochrome P450 family.</text>
</comment>
<keyword evidence="14" id="KW-0456">Lyase</keyword>
<evidence type="ECO:0000256" key="5">
    <source>
        <dbReference type="ARBA" id="ARBA00022617"/>
    </source>
</evidence>
<evidence type="ECO:0000256" key="6">
    <source>
        <dbReference type="ARBA" id="ARBA00022723"/>
    </source>
</evidence>
<evidence type="ECO:0000256" key="7">
    <source>
        <dbReference type="ARBA" id="ARBA00022824"/>
    </source>
</evidence>
<dbReference type="Gene3D" id="1.10.630.10">
    <property type="entry name" value="Cytochrome P450"/>
    <property type="match status" value="1"/>
</dbReference>
<protein>
    <submittedName>
        <fullName evidence="14">Steroid 17-alpha-hydroxylase 17,20 lyase-like</fullName>
    </submittedName>
</protein>
<evidence type="ECO:0000256" key="13">
    <source>
        <dbReference type="PIRSR" id="PIRSR602401-1"/>
    </source>
</evidence>
<dbReference type="PRINTS" id="PR00385">
    <property type="entry name" value="P450"/>
</dbReference>
<dbReference type="GO" id="GO:0005506">
    <property type="term" value="F:iron ion binding"/>
    <property type="evidence" value="ECO:0007669"/>
    <property type="project" value="InterPro"/>
</dbReference>
<evidence type="ECO:0000313" key="15">
    <source>
        <dbReference type="Proteomes" id="UP001152795"/>
    </source>
</evidence>
<dbReference type="Pfam" id="PF00067">
    <property type="entry name" value="p450"/>
    <property type="match status" value="1"/>
</dbReference>